<accession>A0A1G7C723</accession>
<evidence type="ECO:0000256" key="3">
    <source>
        <dbReference type="ARBA" id="ARBA00022763"/>
    </source>
</evidence>
<dbReference type="GO" id="GO:0008233">
    <property type="term" value="F:peptidase activity"/>
    <property type="evidence" value="ECO:0007669"/>
    <property type="project" value="UniProtKB-KW"/>
</dbReference>
<dbReference type="GO" id="GO:0003697">
    <property type="term" value="F:single-stranded DNA binding"/>
    <property type="evidence" value="ECO:0007669"/>
    <property type="project" value="InterPro"/>
</dbReference>
<dbReference type="OrthoDB" id="9782620at2"/>
<dbReference type="PANTHER" id="PTHR13604:SF0">
    <property type="entry name" value="ABASIC SITE PROCESSING PROTEIN HMCES"/>
    <property type="match status" value="1"/>
</dbReference>
<reference evidence="9 10" key="1">
    <citation type="submission" date="2016-10" db="EMBL/GenBank/DDBJ databases">
        <authorList>
            <person name="de Groot N.N."/>
        </authorList>
    </citation>
    <scope>NUCLEOTIDE SEQUENCE [LARGE SCALE GENOMIC DNA]</scope>
    <source>
        <strain evidence="9 10">DSM 23421</strain>
    </source>
</reference>
<evidence type="ECO:0000313" key="9">
    <source>
        <dbReference type="EMBL" id="SDE35097.1"/>
    </source>
</evidence>
<proteinExistence type="inferred from homology"/>
<dbReference type="Pfam" id="PF02586">
    <property type="entry name" value="SRAP"/>
    <property type="match status" value="1"/>
</dbReference>
<dbReference type="GO" id="GO:0016829">
    <property type="term" value="F:lyase activity"/>
    <property type="evidence" value="ECO:0007669"/>
    <property type="project" value="UniProtKB-KW"/>
</dbReference>
<name>A0A1G7C723_9FLAO</name>
<gene>
    <name evidence="9" type="ORF">SAMN05421636_104442</name>
</gene>
<dbReference type="Proteomes" id="UP000199109">
    <property type="component" value="Unassembled WGS sequence"/>
</dbReference>
<dbReference type="STRING" id="641691.SAMN05421636_104442"/>
<keyword evidence="5" id="KW-0190">Covalent protein-DNA linkage</keyword>
<dbReference type="InterPro" id="IPR003738">
    <property type="entry name" value="SRAP"/>
</dbReference>
<evidence type="ECO:0000256" key="7">
    <source>
        <dbReference type="ARBA" id="ARBA00023239"/>
    </source>
</evidence>
<dbReference type="AlphaFoldDB" id="A0A1G7C723"/>
<keyword evidence="7" id="KW-0456">Lyase</keyword>
<evidence type="ECO:0000256" key="1">
    <source>
        <dbReference type="ARBA" id="ARBA00008136"/>
    </source>
</evidence>
<sequence length="255" mass="29527">MCFHARIVLEAKDIEALYNVTRSVGDTEPGRLVYNHANGFSHPLMWAIPQEKPKHMTPMLWGLLPFNKQGADHEKYYRDSIRYGAGLNAQAEKLFDFYMYKPSALTRRCIVPVSGFFEPHTCPKPKNFKVPFYFEAEESKCLNLAGIYSITPDKYVSFALLTKEAEQGSRYAKIHNNKNRDGEHRQVIPLADNQIQAWLSDDLKQDDVYEIMDNDLPEDRLQAYPVSKDLFSPKIDSDRPDIIKKVDYPQIQIEY</sequence>
<keyword evidence="2 8" id="KW-0645">Protease</keyword>
<dbReference type="EMBL" id="FNAO01000004">
    <property type="protein sequence ID" value="SDE35097.1"/>
    <property type="molecule type" value="Genomic_DNA"/>
</dbReference>
<dbReference type="Gene3D" id="3.90.1680.10">
    <property type="entry name" value="SOS response associated peptidase-like"/>
    <property type="match status" value="1"/>
</dbReference>
<keyword evidence="6" id="KW-0238">DNA-binding</keyword>
<dbReference type="SUPFAM" id="SSF143081">
    <property type="entry name" value="BB1717-like"/>
    <property type="match status" value="1"/>
</dbReference>
<evidence type="ECO:0000256" key="4">
    <source>
        <dbReference type="ARBA" id="ARBA00022801"/>
    </source>
</evidence>
<organism evidence="9 10">
    <name type="scientific">Pricia antarctica</name>
    <dbReference type="NCBI Taxonomy" id="641691"/>
    <lineage>
        <taxon>Bacteria</taxon>
        <taxon>Pseudomonadati</taxon>
        <taxon>Bacteroidota</taxon>
        <taxon>Flavobacteriia</taxon>
        <taxon>Flavobacteriales</taxon>
        <taxon>Flavobacteriaceae</taxon>
        <taxon>Pricia</taxon>
    </lineage>
</organism>
<evidence type="ECO:0000313" key="10">
    <source>
        <dbReference type="Proteomes" id="UP000199109"/>
    </source>
</evidence>
<dbReference type="RefSeq" id="WP_091868129.1">
    <property type="nucleotide sequence ID" value="NZ_FNAO01000004.1"/>
</dbReference>
<dbReference type="PANTHER" id="PTHR13604">
    <property type="entry name" value="DC12-RELATED"/>
    <property type="match status" value="1"/>
</dbReference>
<comment type="similarity">
    <text evidence="1 8">Belongs to the SOS response-associated peptidase family.</text>
</comment>
<evidence type="ECO:0000256" key="8">
    <source>
        <dbReference type="RuleBase" id="RU364100"/>
    </source>
</evidence>
<evidence type="ECO:0000256" key="2">
    <source>
        <dbReference type="ARBA" id="ARBA00022670"/>
    </source>
</evidence>
<keyword evidence="4 8" id="KW-0378">Hydrolase</keyword>
<dbReference type="EC" id="3.4.-.-" evidence="8"/>
<evidence type="ECO:0000256" key="6">
    <source>
        <dbReference type="ARBA" id="ARBA00023125"/>
    </source>
</evidence>
<evidence type="ECO:0000256" key="5">
    <source>
        <dbReference type="ARBA" id="ARBA00023124"/>
    </source>
</evidence>
<dbReference type="InterPro" id="IPR036590">
    <property type="entry name" value="SRAP-like"/>
</dbReference>
<protein>
    <recommendedName>
        <fullName evidence="8">Abasic site processing protein</fullName>
        <ecNumber evidence="8">3.4.-.-</ecNumber>
    </recommendedName>
</protein>
<keyword evidence="3" id="KW-0227">DNA damage</keyword>
<dbReference type="GO" id="GO:0006508">
    <property type="term" value="P:proteolysis"/>
    <property type="evidence" value="ECO:0007669"/>
    <property type="project" value="UniProtKB-KW"/>
</dbReference>
<keyword evidence="10" id="KW-1185">Reference proteome</keyword>
<dbReference type="GO" id="GO:0106300">
    <property type="term" value="P:protein-DNA covalent cross-linking repair"/>
    <property type="evidence" value="ECO:0007669"/>
    <property type="project" value="InterPro"/>
</dbReference>